<evidence type="ECO:0000256" key="1">
    <source>
        <dbReference type="ARBA" id="ARBA00004173"/>
    </source>
</evidence>
<keyword evidence="6" id="KW-0472">Membrane</keyword>
<dbReference type="Gene3D" id="3.40.50.300">
    <property type="entry name" value="P-loop containing nucleotide triphosphate hydrolases"/>
    <property type="match status" value="1"/>
</dbReference>
<dbReference type="GO" id="GO:0016020">
    <property type="term" value="C:membrane"/>
    <property type="evidence" value="ECO:0007669"/>
    <property type="project" value="UniProtKB-SubCell"/>
</dbReference>
<dbReference type="PANTHER" id="PTHR48182">
    <property type="entry name" value="PROTEIN SERAC1"/>
    <property type="match status" value="1"/>
</dbReference>
<evidence type="ECO:0000313" key="10">
    <source>
        <dbReference type="EMBL" id="KAJ9132953.1"/>
    </source>
</evidence>
<dbReference type="PANTHER" id="PTHR48182:SF2">
    <property type="entry name" value="PROTEIN SERAC1"/>
    <property type="match status" value="1"/>
</dbReference>
<dbReference type="InterPro" id="IPR029058">
    <property type="entry name" value="AB_hydrolase_fold"/>
</dbReference>
<dbReference type="SUPFAM" id="SSF53474">
    <property type="entry name" value="alpha/beta-Hydrolases"/>
    <property type="match status" value="1"/>
</dbReference>
<evidence type="ECO:0000256" key="3">
    <source>
        <dbReference type="ARBA" id="ARBA00004370"/>
    </source>
</evidence>
<evidence type="ECO:0000313" key="11">
    <source>
        <dbReference type="Proteomes" id="UP001174691"/>
    </source>
</evidence>
<comment type="subcellular location">
    <subcellularLocation>
        <location evidence="2">Endoplasmic reticulum</location>
    </subcellularLocation>
    <subcellularLocation>
        <location evidence="3">Membrane</location>
    </subcellularLocation>
    <subcellularLocation>
        <location evidence="1">Mitochondrion</location>
    </subcellularLocation>
</comment>
<evidence type="ECO:0000256" key="9">
    <source>
        <dbReference type="SAM" id="SignalP"/>
    </source>
</evidence>
<keyword evidence="7" id="KW-0175">Coiled coil</keyword>
<evidence type="ECO:0000256" key="4">
    <source>
        <dbReference type="ARBA" id="ARBA00022824"/>
    </source>
</evidence>
<dbReference type="GO" id="GO:0005783">
    <property type="term" value="C:endoplasmic reticulum"/>
    <property type="evidence" value="ECO:0007669"/>
    <property type="project" value="UniProtKB-SubCell"/>
</dbReference>
<feature type="chain" id="PRO_5041247514" evidence="9">
    <location>
        <begin position="25"/>
        <end position="1416"/>
    </location>
</feature>
<dbReference type="GO" id="GO:0005739">
    <property type="term" value="C:mitochondrion"/>
    <property type="evidence" value="ECO:0007669"/>
    <property type="project" value="UniProtKB-SubCell"/>
</dbReference>
<keyword evidence="5" id="KW-0496">Mitochondrion</keyword>
<keyword evidence="9" id="KW-0732">Signal</keyword>
<evidence type="ECO:0000256" key="5">
    <source>
        <dbReference type="ARBA" id="ARBA00023128"/>
    </source>
</evidence>
<dbReference type="Proteomes" id="UP001174691">
    <property type="component" value="Unassembled WGS sequence"/>
</dbReference>
<dbReference type="InterPro" id="IPR052374">
    <property type="entry name" value="SERAC1"/>
</dbReference>
<feature type="coiled-coil region" evidence="7">
    <location>
        <begin position="1164"/>
        <end position="1191"/>
    </location>
</feature>
<keyword evidence="11" id="KW-1185">Reference proteome</keyword>
<comment type="caution">
    <text evidence="10">The sequence shown here is derived from an EMBL/GenBank/DDBJ whole genome shotgun (WGS) entry which is preliminary data.</text>
</comment>
<evidence type="ECO:0000256" key="7">
    <source>
        <dbReference type="SAM" id="Coils"/>
    </source>
</evidence>
<feature type="signal peptide" evidence="9">
    <location>
        <begin position="1"/>
        <end position="24"/>
    </location>
</feature>
<dbReference type="InterPro" id="IPR027417">
    <property type="entry name" value="P-loop_NTPase"/>
</dbReference>
<protein>
    <submittedName>
        <fullName evidence="10">Kinesin light chain</fullName>
    </submittedName>
</protein>
<feature type="region of interest" description="Disordered" evidence="8">
    <location>
        <begin position="943"/>
        <end position="964"/>
    </location>
</feature>
<proteinExistence type="predicted"/>
<name>A0AA38VDT0_9PEZI</name>
<dbReference type="SUPFAM" id="SSF52540">
    <property type="entry name" value="P-loop containing nucleoside triphosphate hydrolases"/>
    <property type="match status" value="1"/>
</dbReference>
<gene>
    <name evidence="10" type="ORF">NKR19_g9204</name>
</gene>
<dbReference type="Gene3D" id="3.40.50.1820">
    <property type="entry name" value="alpha/beta hydrolase"/>
    <property type="match status" value="1"/>
</dbReference>
<accession>A0AA38VDT0</accession>
<keyword evidence="4" id="KW-0256">Endoplasmic reticulum</keyword>
<dbReference type="EMBL" id="JANBVN010000211">
    <property type="protein sequence ID" value="KAJ9132953.1"/>
    <property type="molecule type" value="Genomic_DNA"/>
</dbReference>
<organism evidence="10 11">
    <name type="scientific">Coniochaeta hoffmannii</name>
    <dbReference type="NCBI Taxonomy" id="91930"/>
    <lineage>
        <taxon>Eukaryota</taxon>
        <taxon>Fungi</taxon>
        <taxon>Dikarya</taxon>
        <taxon>Ascomycota</taxon>
        <taxon>Pezizomycotina</taxon>
        <taxon>Sordariomycetes</taxon>
        <taxon>Sordariomycetidae</taxon>
        <taxon>Coniochaetales</taxon>
        <taxon>Coniochaetaceae</taxon>
        <taxon>Coniochaeta</taxon>
    </lineage>
</organism>
<evidence type="ECO:0000256" key="8">
    <source>
        <dbReference type="SAM" id="MobiDB-lite"/>
    </source>
</evidence>
<evidence type="ECO:0000256" key="6">
    <source>
        <dbReference type="ARBA" id="ARBA00023136"/>
    </source>
</evidence>
<reference evidence="10" key="1">
    <citation type="submission" date="2022-07" db="EMBL/GenBank/DDBJ databases">
        <title>Fungi with potential for degradation of polypropylene.</title>
        <authorList>
            <person name="Gostincar C."/>
        </authorList>
    </citation>
    <scope>NUCLEOTIDE SEQUENCE</scope>
    <source>
        <strain evidence="10">EXF-13287</strain>
    </source>
</reference>
<sequence>MARSSIFALFLAWQAVQLIPLINADSVLDLGNTDQYDAKTPPPSLAGKTVWMSAKGGTDITMALSPDMQAQVKDTLGKCQGRDNACFQALTSLMHPSDIKIDGGIEKRGFAQLLSKTFKSIGAEFTLFAGMLIAMWQAKQDPQPKLDIMWQFPGDRASQAASVANGVPLTLSAGGSPVAVVIPTAPPSAVTGSVTPGVASISTVTSGWQPGDYVVTLNPILASGLDEIAARGGPAHDFALIGAPQIPFTGREITAAAQAVINFAIDYAPLLEVTPERAAPWQLSYGTITSSPSSTSTSSCTACLASCSKVGAMFFSCETSCGPATVCPTSTSSNEVVTTTTKAYDGPAPVKATPTSSSAPIPSCAMDKPAVVPGSIFAGSKYNVVDHFCDEVAKKPEDKLNWIVDINGNQIKPKRRAVEARSPPVTPDTYNDYTVALSWAPNLHPAFNAGDCLKGCKDAFQSIGGGPCGSTGGDQNVMAESGVWDATCGTYGWSIIKPSNTDPPPGPSHVPLLSAVGSQSCFTESNFPGHADVVAQDVSLGAAIACGQVPKTMNARSPRWTPPQQLYGRNDGGYKMNFAVEWKTGCVTDAEEINVRDPLGGDDNLCYFSLLNDWKNCNNGGVGGWIESTLVRGSTVHVRRNAAAISPTTKDSAEQLPPPEMAAASAPRKTFPSGIKLLHCPESPTADIVFVHGLTGDREKTWTASGASEPWPKVLLPAELPTARVLTFGYDAYVADWRGVVSKNRIGNHAGNLLTSLASYRERDDTNERPIIFVCHSLGGLVCEDAWVRSRERPEPHLQNILRSTRGIAFLGTPHHGAALAHWAELLSRAIGVVKQTNSEIVAVLQSESEVLARIQDSFHTMVRAPDRDGAGPIDICCFYEELPLPGVGRVVPQHSAIITGYMPIGIHSNHMDMARFATADDPGFVAVSGELRRWIKKINPAGGRSDLPTSTQDGSPPNLPERSASSYQFLVPYTSNWDFVRRSDVLSLLKDQLSHRHSYSISTSQCRASLYGLGGVGKTQIALAYAYWLQQTRPEVSVFWVHASSAERFRQAYESIANECRIPGHDDAKADVLALVKGWLEARDRGPWLMVIDNADDTQVFFGRQAEPATADASGLEGRVGSYVPECAHGSVLITTRNKETGSRLAKRKRPVEVEKMDEDESDQLLRAKLEDLELDREELRELSSRLEYLPLALVQAAAFIHENSITVGKYLRHLGQSDQQLVDLLSEEFETVGRDSATSRAVTETWILSFEQIQRQNVLAGEVLSLMSLFDRQAIPSVFLSHYSKQRQDQEPMCELQLAKALGVLKAFSFVREDKGHGFDMHRLVQLVTRKWLVNKGITCHFATRAISTVSYNYPYGNHEHQATCGAYLAHAQCFSIVPRVISSTTASARLRRDSFYRRQKCGRSYSEGSIPIR</sequence>
<evidence type="ECO:0000256" key="2">
    <source>
        <dbReference type="ARBA" id="ARBA00004240"/>
    </source>
</evidence>